<dbReference type="InterPro" id="IPR014729">
    <property type="entry name" value="Rossmann-like_a/b/a_fold"/>
</dbReference>
<dbReference type="EMBL" id="JASHID010000012">
    <property type="protein sequence ID" value="MDI9865859.1"/>
    <property type="molecule type" value="Genomic_DNA"/>
</dbReference>
<keyword evidence="2" id="KW-1185">Reference proteome</keyword>
<evidence type="ECO:0000313" key="1">
    <source>
        <dbReference type="EMBL" id="MDI9865859.1"/>
    </source>
</evidence>
<gene>
    <name evidence="1" type="ORF">QM480_16065</name>
</gene>
<dbReference type="SUPFAM" id="SSF48173">
    <property type="entry name" value="Cryptochrome/photolyase FAD-binding domain"/>
    <property type="match status" value="1"/>
</dbReference>
<name>A0ABT6YQJ3_9BACT</name>
<dbReference type="Gene3D" id="1.25.40.80">
    <property type="match status" value="1"/>
</dbReference>
<dbReference type="Pfam" id="PF04244">
    <property type="entry name" value="DPRP"/>
    <property type="match status" value="1"/>
</dbReference>
<dbReference type="Gene3D" id="1.10.579.10">
    <property type="entry name" value="DNA Cyclobutane Dipyrimidine Photolyase, subunit A, domain 3"/>
    <property type="match status" value="1"/>
</dbReference>
<evidence type="ECO:0000313" key="2">
    <source>
        <dbReference type="Proteomes" id="UP001236569"/>
    </source>
</evidence>
<comment type="caution">
    <text evidence="1">The sequence shown here is derived from an EMBL/GenBank/DDBJ whole genome shotgun (WGS) entry which is preliminary data.</text>
</comment>
<dbReference type="InterPro" id="IPR052551">
    <property type="entry name" value="UV-DNA_repair_photolyase"/>
</dbReference>
<protein>
    <submittedName>
        <fullName evidence="1">Cryptochrome/photolyase family protein</fullName>
    </submittedName>
</protein>
<sequence>MKIKTLRLILGDQLNSQHSWFESVNQDVIYVMMEMRQETDYVTHHIQKIVGFFMAMRQFAEELKQKGHQVAYITLDDEINTQSLPQNLLWLIQELDIQQFEYLLPDEYRLDLQLKDFCHNLSIPSKAIDSEHFLSQREELATFFKGKKTFLMENFYRMMRKKFKVLMDGDEPTSGQWNFDADNRKKLPKDHRPVEPLGFSKNVEDIVKLLSQSGVSSIGNIDVKNFLWPTTRQESLALLDFFLENCLAQFGTYEDAMHPSYWSIYHSRLSFSLNLKLLHPLEVIQKSIEYWEQHQDSITIAQIEGFVRQILGWREYIRGIYWAKMPEFATMNFFGHDRKLPSWFWSGQTKMACLRHAITQSLDYAYAHHIQRLMLTGNFMLLTGIHPDEADAWYLGIYIDAIEWVEITNTRGMSQYADGGIIGSKPYVGSANYIDKMSHYCGNCFYDKNKKTGDKACPFNSLYWHFFERNRSLLEKNPRIGMSYITLNKMATTQRQELLKQADFYLEHIEKL</sequence>
<proteinExistence type="predicted"/>
<dbReference type="PANTHER" id="PTHR38657">
    <property type="entry name" value="SLR1343 PROTEIN"/>
    <property type="match status" value="1"/>
</dbReference>
<dbReference type="Gene3D" id="3.40.50.620">
    <property type="entry name" value="HUPs"/>
    <property type="match status" value="1"/>
</dbReference>
<dbReference type="RefSeq" id="WP_283370796.1">
    <property type="nucleotide sequence ID" value="NZ_JASHID010000012.1"/>
</dbReference>
<reference evidence="1 2" key="1">
    <citation type="submission" date="2023-05" db="EMBL/GenBank/DDBJ databases">
        <title>Novel species of genus Flectobacillus isolated from stream in China.</title>
        <authorList>
            <person name="Lu H."/>
        </authorList>
    </citation>
    <scope>NUCLEOTIDE SEQUENCE [LARGE SCALE GENOMIC DNA]</scope>
    <source>
        <strain evidence="1 2">DC10W</strain>
    </source>
</reference>
<organism evidence="1 2">
    <name type="scientific">Flectobacillus longus</name>
    <dbReference type="NCBI Taxonomy" id="2984207"/>
    <lineage>
        <taxon>Bacteria</taxon>
        <taxon>Pseudomonadati</taxon>
        <taxon>Bacteroidota</taxon>
        <taxon>Cytophagia</taxon>
        <taxon>Cytophagales</taxon>
        <taxon>Flectobacillaceae</taxon>
        <taxon>Flectobacillus</taxon>
    </lineage>
</organism>
<dbReference type="InterPro" id="IPR007357">
    <property type="entry name" value="PhrB-like"/>
</dbReference>
<dbReference type="Gene3D" id="1.10.10.1710">
    <property type="entry name" value="Deoxyribodipyrimidine photolyase-related"/>
    <property type="match status" value="1"/>
</dbReference>
<accession>A0ABT6YQJ3</accession>
<dbReference type="InterPro" id="IPR036134">
    <property type="entry name" value="Crypto/Photolyase_FAD-like_sf"/>
</dbReference>
<dbReference type="Proteomes" id="UP001236569">
    <property type="component" value="Unassembled WGS sequence"/>
</dbReference>
<dbReference type="PANTHER" id="PTHR38657:SF1">
    <property type="entry name" value="SLR1343 PROTEIN"/>
    <property type="match status" value="1"/>
</dbReference>